<reference evidence="16" key="1">
    <citation type="submission" date="2020-01" db="EMBL/GenBank/DDBJ databases">
        <title>Draft genome sequence of the Termite Coptotermes fromosanus.</title>
        <authorList>
            <person name="Itakura S."/>
            <person name="Yosikawa Y."/>
            <person name="Umezawa K."/>
        </authorList>
    </citation>
    <scope>NUCLEOTIDE SEQUENCE [LARGE SCALE GENOMIC DNA]</scope>
</reference>
<dbReference type="InterPro" id="IPR011009">
    <property type="entry name" value="Kinase-like_dom_sf"/>
</dbReference>
<accession>A0A6L2P9W8</accession>
<feature type="region of interest" description="Disordered" evidence="13">
    <location>
        <begin position="597"/>
        <end position="618"/>
    </location>
</feature>
<evidence type="ECO:0000256" key="11">
    <source>
        <dbReference type="ARBA" id="ARBA00047430"/>
    </source>
</evidence>
<dbReference type="PROSITE" id="PS00107">
    <property type="entry name" value="PROTEIN_KINASE_ATP"/>
    <property type="match status" value="1"/>
</dbReference>
<feature type="compositionally biased region" description="Low complexity" evidence="13">
    <location>
        <begin position="251"/>
        <end position="277"/>
    </location>
</feature>
<comment type="subcellular location">
    <subcellularLocation>
        <location evidence="1">Cytoplasm</location>
    </subcellularLocation>
</comment>
<protein>
    <recommendedName>
        <fullName evidence="2">calcium/calmodulin-dependent protein kinase</fullName>
        <ecNumber evidence="2">2.7.11.17</ecNumber>
    </recommendedName>
</protein>
<dbReference type="PROSITE" id="PS50011">
    <property type="entry name" value="PROTEIN_KINASE_DOM"/>
    <property type="match status" value="1"/>
</dbReference>
<dbReference type="SMART" id="SM00220">
    <property type="entry name" value="S_TKc"/>
    <property type="match status" value="1"/>
</dbReference>
<feature type="compositionally biased region" description="Basic and acidic residues" evidence="13">
    <location>
        <begin position="49"/>
        <end position="66"/>
    </location>
</feature>
<evidence type="ECO:0000256" key="8">
    <source>
        <dbReference type="ARBA" id="ARBA00022840"/>
    </source>
</evidence>
<dbReference type="GO" id="GO:0005516">
    <property type="term" value="F:calmodulin binding"/>
    <property type="evidence" value="ECO:0007669"/>
    <property type="project" value="UniProtKB-KW"/>
</dbReference>
<proteinExistence type="predicted"/>
<feature type="non-terminal residue" evidence="15">
    <location>
        <position position="1007"/>
    </location>
</feature>
<dbReference type="EC" id="2.7.11.17" evidence="2"/>
<feature type="compositionally biased region" description="Low complexity" evidence="13">
    <location>
        <begin position="597"/>
        <end position="607"/>
    </location>
</feature>
<evidence type="ECO:0000256" key="2">
    <source>
        <dbReference type="ARBA" id="ARBA00012434"/>
    </source>
</evidence>
<feature type="compositionally biased region" description="Polar residues" evidence="13">
    <location>
        <begin position="203"/>
        <end position="231"/>
    </location>
</feature>
<dbReference type="PROSITE" id="PS00108">
    <property type="entry name" value="PROTEIN_KINASE_ST"/>
    <property type="match status" value="1"/>
</dbReference>
<keyword evidence="6 12" id="KW-0547">Nucleotide-binding</keyword>
<keyword evidence="8 12" id="KW-0067">ATP-binding</keyword>
<dbReference type="GO" id="GO:0004683">
    <property type="term" value="F:calcium/calmodulin-dependent protein kinase activity"/>
    <property type="evidence" value="ECO:0007669"/>
    <property type="project" value="UniProtKB-EC"/>
</dbReference>
<evidence type="ECO:0000313" key="15">
    <source>
        <dbReference type="EMBL" id="GFG29121.1"/>
    </source>
</evidence>
<evidence type="ECO:0000256" key="13">
    <source>
        <dbReference type="SAM" id="MobiDB-lite"/>
    </source>
</evidence>
<comment type="caution">
    <text evidence="15">The sequence shown here is derived from an EMBL/GenBank/DDBJ whole genome shotgun (WGS) entry which is preliminary data.</text>
</comment>
<dbReference type="PANTHER" id="PTHR24346:SF77">
    <property type="entry name" value="SERINE THREONINE PROTEIN KINASE"/>
    <property type="match status" value="1"/>
</dbReference>
<feature type="domain" description="Protein kinase" evidence="14">
    <location>
        <begin position="636"/>
        <end position="908"/>
    </location>
</feature>
<evidence type="ECO:0000313" key="16">
    <source>
        <dbReference type="Proteomes" id="UP000502823"/>
    </source>
</evidence>
<comment type="catalytic activity">
    <reaction evidence="10">
        <text>L-threonyl-[protein] + ATP = O-phospho-L-threonyl-[protein] + ADP + H(+)</text>
        <dbReference type="Rhea" id="RHEA:46608"/>
        <dbReference type="Rhea" id="RHEA-COMP:11060"/>
        <dbReference type="Rhea" id="RHEA-COMP:11605"/>
        <dbReference type="ChEBI" id="CHEBI:15378"/>
        <dbReference type="ChEBI" id="CHEBI:30013"/>
        <dbReference type="ChEBI" id="CHEBI:30616"/>
        <dbReference type="ChEBI" id="CHEBI:61977"/>
        <dbReference type="ChEBI" id="CHEBI:456216"/>
        <dbReference type="EC" id="2.7.11.17"/>
    </reaction>
</comment>
<feature type="compositionally biased region" description="Polar residues" evidence="13">
    <location>
        <begin position="959"/>
        <end position="972"/>
    </location>
</feature>
<dbReference type="Proteomes" id="UP000502823">
    <property type="component" value="Unassembled WGS sequence"/>
</dbReference>
<feature type="non-terminal residue" evidence="15">
    <location>
        <position position="1"/>
    </location>
</feature>
<feature type="region of interest" description="Disordered" evidence="13">
    <location>
        <begin position="1"/>
        <end position="406"/>
    </location>
</feature>
<dbReference type="InterPro" id="IPR008271">
    <property type="entry name" value="Ser/Thr_kinase_AS"/>
</dbReference>
<evidence type="ECO:0000256" key="12">
    <source>
        <dbReference type="PROSITE-ProRule" id="PRU10141"/>
    </source>
</evidence>
<keyword evidence="3" id="KW-0963">Cytoplasm</keyword>
<gene>
    <name evidence="15" type="ORF">Cfor_12651</name>
</gene>
<feature type="compositionally biased region" description="Polar residues" evidence="13">
    <location>
        <begin position="239"/>
        <end position="248"/>
    </location>
</feature>
<organism evidence="15 16">
    <name type="scientific">Coptotermes formosanus</name>
    <name type="common">Formosan subterranean termite</name>
    <dbReference type="NCBI Taxonomy" id="36987"/>
    <lineage>
        <taxon>Eukaryota</taxon>
        <taxon>Metazoa</taxon>
        <taxon>Ecdysozoa</taxon>
        <taxon>Arthropoda</taxon>
        <taxon>Hexapoda</taxon>
        <taxon>Insecta</taxon>
        <taxon>Pterygota</taxon>
        <taxon>Neoptera</taxon>
        <taxon>Polyneoptera</taxon>
        <taxon>Dictyoptera</taxon>
        <taxon>Blattodea</taxon>
        <taxon>Blattoidea</taxon>
        <taxon>Termitoidae</taxon>
        <taxon>Rhinotermitidae</taxon>
        <taxon>Coptotermes</taxon>
    </lineage>
</organism>
<comment type="catalytic activity">
    <reaction evidence="11">
        <text>L-seryl-[protein] + ATP = O-phospho-L-seryl-[protein] + ADP + H(+)</text>
        <dbReference type="Rhea" id="RHEA:17989"/>
        <dbReference type="Rhea" id="RHEA-COMP:9863"/>
        <dbReference type="Rhea" id="RHEA-COMP:11604"/>
        <dbReference type="ChEBI" id="CHEBI:15378"/>
        <dbReference type="ChEBI" id="CHEBI:29999"/>
        <dbReference type="ChEBI" id="CHEBI:30616"/>
        <dbReference type="ChEBI" id="CHEBI:83421"/>
        <dbReference type="ChEBI" id="CHEBI:456216"/>
        <dbReference type="EC" id="2.7.11.17"/>
    </reaction>
</comment>
<keyword evidence="16" id="KW-1185">Reference proteome</keyword>
<keyword evidence="9" id="KW-0112">Calmodulin-binding</keyword>
<evidence type="ECO:0000256" key="1">
    <source>
        <dbReference type="ARBA" id="ARBA00004496"/>
    </source>
</evidence>
<evidence type="ECO:0000256" key="10">
    <source>
        <dbReference type="ARBA" id="ARBA00047307"/>
    </source>
</evidence>
<keyword evidence="5" id="KW-0808">Transferase</keyword>
<feature type="compositionally biased region" description="Polar residues" evidence="13">
    <location>
        <begin position="89"/>
        <end position="103"/>
    </location>
</feature>
<keyword evidence="4" id="KW-0723">Serine/threonine-protein kinase</keyword>
<feature type="compositionally biased region" description="Polar residues" evidence="13">
    <location>
        <begin position="67"/>
        <end position="82"/>
    </location>
</feature>
<dbReference type="Pfam" id="PF00069">
    <property type="entry name" value="Pkinase"/>
    <property type="match status" value="1"/>
</dbReference>
<evidence type="ECO:0000259" key="14">
    <source>
        <dbReference type="PROSITE" id="PS50011"/>
    </source>
</evidence>
<keyword evidence="7" id="KW-0418">Kinase</keyword>
<dbReference type="GO" id="GO:0005737">
    <property type="term" value="C:cytoplasm"/>
    <property type="evidence" value="ECO:0007669"/>
    <property type="project" value="UniProtKB-SubCell"/>
</dbReference>
<dbReference type="AlphaFoldDB" id="A0A6L2P9W8"/>
<evidence type="ECO:0000256" key="5">
    <source>
        <dbReference type="ARBA" id="ARBA00022679"/>
    </source>
</evidence>
<feature type="compositionally biased region" description="Polar residues" evidence="13">
    <location>
        <begin position="150"/>
        <end position="168"/>
    </location>
</feature>
<evidence type="ECO:0000256" key="6">
    <source>
        <dbReference type="ARBA" id="ARBA00022741"/>
    </source>
</evidence>
<feature type="compositionally biased region" description="Polar residues" evidence="13">
    <location>
        <begin position="288"/>
        <end position="297"/>
    </location>
</feature>
<dbReference type="OrthoDB" id="68483at2759"/>
<feature type="region of interest" description="Disordered" evidence="13">
    <location>
        <begin position="480"/>
        <end position="532"/>
    </location>
</feature>
<feature type="compositionally biased region" description="Polar residues" evidence="13">
    <location>
        <begin position="438"/>
        <end position="449"/>
    </location>
</feature>
<dbReference type="InterPro" id="IPR000719">
    <property type="entry name" value="Prot_kinase_dom"/>
</dbReference>
<dbReference type="FunFam" id="1.10.510.10:FF:000571">
    <property type="entry name" value="Maternal embryonic leucine zipper kinase"/>
    <property type="match status" value="1"/>
</dbReference>
<feature type="compositionally biased region" description="Polar residues" evidence="13">
    <location>
        <begin position="514"/>
        <end position="532"/>
    </location>
</feature>
<feature type="compositionally biased region" description="Polar residues" evidence="13">
    <location>
        <begin position="333"/>
        <end position="345"/>
    </location>
</feature>
<dbReference type="GO" id="GO:0035556">
    <property type="term" value="P:intracellular signal transduction"/>
    <property type="evidence" value="ECO:0007669"/>
    <property type="project" value="TreeGrafter"/>
</dbReference>
<dbReference type="Gene3D" id="1.10.510.10">
    <property type="entry name" value="Transferase(Phosphotransferase) domain 1"/>
    <property type="match status" value="1"/>
</dbReference>
<evidence type="ECO:0000256" key="4">
    <source>
        <dbReference type="ARBA" id="ARBA00022527"/>
    </source>
</evidence>
<feature type="region of interest" description="Disordered" evidence="13">
    <location>
        <begin position="423"/>
        <end position="451"/>
    </location>
</feature>
<feature type="compositionally biased region" description="Polar residues" evidence="13">
    <location>
        <begin position="979"/>
        <end position="992"/>
    </location>
</feature>
<dbReference type="PANTHER" id="PTHR24346">
    <property type="entry name" value="MAP/MICROTUBULE AFFINITY-REGULATING KINASE"/>
    <property type="match status" value="1"/>
</dbReference>
<dbReference type="FunFam" id="3.30.200.20:FF:000429">
    <property type="entry name" value="Calcium/calmodulin-dependent protein kinase kinase"/>
    <property type="match status" value="1"/>
</dbReference>
<dbReference type="EMBL" id="BLKM01000115">
    <property type="protein sequence ID" value="GFG29121.1"/>
    <property type="molecule type" value="Genomic_DNA"/>
</dbReference>
<evidence type="ECO:0000256" key="3">
    <source>
        <dbReference type="ARBA" id="ARBA00022490"/>
    </source>
</evidence>
<feature type="binding site" evidence="12">
    <location>
        <position position="665"/>
    </location>
    <ligand>
        <name>ATP</name>
        <dbReference type="ChEBI" id="CHEBI:30616"/>
    </ligand>
</feature>
<sequence length="1007" mass="109655">ASCVWGEDTCRGRGRPPKIGDIPRHAAVEEDLTSGPGASSQHVSAVSGERNRNRSEEEENNRHQDDATITTALSKPSSSNHNPPVHVAMTNTSQPPPTSNVIRPSSPPSCLDKRMTHEVVLRNGPPGDSRSLVVSSRMEHPKTHHATRPVPSSTSLSKPSAGVASSASLPPVQPPKHKTSASTPSFATTPHPYSAKPNAPHTPGTQPQSNAASSRKPPQNLSEKQNLSAPSKKQEHTVSTHSTKQAQIGLTPPSKQTSSGQTTSKKSPLSKSTPSSKQMQIGPAVPSRPSQSGSTPSGKHVRSGPSPVVKPSQTSSSKQTQNLGTPFKKLVHSMSTPSTARLQNGATSSRRPTRSSSVTSSKQVKSASRTYSAEERCVSKLTTTEVPAATAPFRANSQDISTSCNEERQTTSAVCKLHISKSSSEVLGDSSAPRVESRSSLTPSNTDIPNVSLPLRNKELQAEFLSINRELQINSESCTQAQTGPLPSQSGVPVGIPNSEHTPISSAKSHKNSPTRTNQILSNSASSVGSGKTVTADFSRTVSESVIPPVVIQSETCRPSEDLPDRSRVNHVHQKLFMQSRSLVVDSGRPIYPNYPFSPYGSPGSSPRALRKRSPLKESRRVSIDKSGEYIQLNQYRLMESIGQGSYGIVKLAYSEEDDMHYAMKILSKKKLLKKAGIIGRAAPNRIKSSVNPLDRVYREIAILKKLHHPNIVKLFEVLDDPVEDHLYLVFELLERGEVLEVPTDTPLAEEQAWKYFRDVLMGIEYLHFQHIIHRDIKPSNLLLSEEGRVQIADFGVCNEFHGNDASLSNTAGTPAFMAPEALTNSQYSGKASDIWSMGVTLYAFVYGQIPFRDDNVMVLYSKIQNDPVVFREQPAISEDLKDLISRMLHKDPSQRLTLPEVKQHTWVTKGGMSPLPSEEDNCELVEVTDEDVQQVIQSIPKLDTLILVKKMLKNHSFQNPFGQRRGASQGSEADRHSGSNGASRGQKFQRSGRSHSAPGSYDLLMD</sequence>
<feature type="compositionally biased region" description="Low complexity" evidence="13">
    <location>
        <begin position="180"/>
        <end position="190"/>
    </location>
</feature>
<feature type="compositionally biased region" description="Polar residues" evidence="13">
    <location>
        <begin position="395"/>
        <end position="404"/>
    </location>
</feature>
<dbReference type="InterPro" id="IPR017441">
    <property type="entry name" value="Protein_kinase_ATP_BS"/>
</dbReference>
<dbReference type="Gene3D" id="3.30.200.20">
    <property type="entry name" value="Phosphorylase Kinase, domain 1"/>
    <property type="match status" value="1"/>
</dbReference>
<dbReference type="GO" id="GO:0005634">
    <property type="term" value="C:nucleus"/>
    <property type="evidence" value="ECO:0007669"/>
    <property type="project" value="UniProtKB-ARBA"/>
</dbReference>
<dbReference type="InParanoid" id="A0A6L2P9W8"/>
<name>A0A6L2P9W8_COPFO</name>
<dbReference type="SUPFAM" id="SSF56112">
    <property type="entry name" value="Protein kinase-like (PK-like)"/>
    <property type="match status" value="1"/>
</dbReference>
<evidence type="ECO:0000256" key="7">
    <source>
        <dbReference type="ARBA" id="ARBA00022777"/>
    </source>
</evidence>
<feature type="compositionally biased region" description="Low complexity" evidence="13">
    <location>
        <begin position="346"/>
        <end position="368"/>
    </location>
</feature>
<evidence type="ECO:0000256" key="9">
    <source>
        <dbReference type="ARBA" id="ARBA00022860"/>
    </source>
</evidence>
<dbReference type="GO" id="GO:0005524">
    <property type="term" value="F:ATP binding"/>
    <property type="evidence" value="ECO:0007669"/>
    <property type="project" value="UniProtKB-UniRule"/>
</dbReference>
<feature type="compositionally biased region" description="Basic and acidic residues" evidence="13">
    <location>
        <begin position="111"/>
        <end position="120"/>
    </location>
</feature>
<feature type="compositionally biased region" description="Low complexity" evidence="13">
    <location>
        <begin position="305"/>
        <end position="321"/>
    </location>
</feature>
<feature type="compositionally biased region" description="Polar residues" evidence="13">
    <location>
        <begin position="480"/>
        <end position="491"/>
    </location>
</feature>
<feature type="region of interest" description="Disordered" evidence="13">
    <location>
        <begin position="959"/>
        <end position="1007"/>
    </location>
</feature>